<dbReference type="Proteomes" id="UP000192731">
    <property type="component" value="Unassembled WGS sequence"/>
</dbReference>
<keyword evidence="4 7" id="KW-0812">Transmembrane</keyword>
<gene>
    <name evidence="9" type="ORF">SAMN00017405_0593</name>
</gene>
<dbReference type="STRING" id="656914.SAMN00017405_0593"/>
<evidence type="ECO:0000259" key="8">
    <source>
        <dbReference type="Pfam" id="PF04239"/>
    </source>
</evidence>
<dbReference type="RefSeq" id="WP_084052978.1">
    <property type="nucleotide sequence ID" value="NZ_FWWT01000016.1"/>
</dbReference>
<dbReference type="Pfam" id="PF04239">
    <property type="entry name" value="DUF421"/>
    <property type="match status" value="1"/>
</dbReference>
<dbReference type="PANTHER" id="PTHR34582:SF6">
    <property type="entry name" value="UPF0702 TRANSMEMBRANE PROTEIN YCAP"/>
    <property type="match status" value="1"/>
</dbReference>
<keyword evidence="5 7" id="KW-1133">Transmembrane helix</keyword>
<proteinExistence type="inferred from homology"/>
<dbReference type="InterPro" id="IPR023090">
    <property type="entry name" value="UPF0702_alpha/beta_dom_sf"/>
</dbReference>
<sequence length="236" mass="26650">MLTIVVRTLIIYFTLLVFMRIMGKREIGQLSAIDFVVAIAIAELGAIPMEDPNIPLLRGLIPIALLATFQISLSLLCLKNNLFRKVIYGKPNILISNGIIKQKEMKSARYNIDDLLTQLREKSVFNVADVEYAILETSGQLTVSLKPEKRALCPEDMKMNMDFEGIPTTLVDDGEVNYQALGHLGKDMDWLQQEIIKRNIDGLQNVFFANITPKGSVYMVEREEKRKAKNKTSKTS</sequence>
<dbReference type="PANTHER" id="PTHR34582">
    <property type="entry name" value="UPF0702 TRANSMEMBRANE PROTEIN YCAP"/>
    <property type="match status" value="1"/>
</dbReference>
<dbReference type="OrthoDB" id="1682423at2"/>
<comment type="subcellular location">
    <subcellularLocation>
        <location evidence="1">Cell membrane</location>
        <topology evidence="1">Multi-pass membrane protein</topology>
    </subcellularLocation>
</comment>
<keyword evidence="10" id="KW-1185">Reference proteome</keyword>
<keyword evidence="6 7" id="KW-0472">Membrane</keyword>
<organism evidence="9 10">
    <name type="scientific">Desulfonispora thiosulfatigenes DSM 11270</name>
    <dbReference type="NCBI Taxonomy" id="656914"/>
    <lineage>
        <taxon>Bacteria</taxon>
        <taxon>Bacillati</taxon>
        <taxon>Bacillota</taxon>
        <taxon>Clostridia</taxon>
        <taxon>Eubacteriales</taxon>
        <taxon>Peptococcaceae</taxon>
        <taxon>Desulfonispora</taxon>
    </lineage>
</organism>
<dbReference type="EMBL" id="FWWT01000016">
    <property type="protein sequence ID" value="SMB89302.1"/>
    <property type="molecule type" value="Genomic_DNA"/>
</dbReference>
<feature type="transmembrane region" description="Helical" evidence="7">
    <location>
        <begin position="6"/>
        <end position="23"/>
    </location>
</feature>
<evidence type="ECO:0000256" key="6">
    <source>
        <dbReference type="ARBA" id="ARBA00023136"/>
    </source>
</evidence>
<evidence type="ECO:0000256" key="3">
    <source>
        <dbReference type="ARBA" id="ARBA00022475"/>
    </source>
</evidence>
<evidence type="ECO:0000313" key="9">
    <source>
        <dbReference type="EMBL" id="SMB89302.1"/>
    </source>
</evidence>
<feature type="transmembrane region" description="Helical" evidence="7">
    <location>
        <begin position="59"/>
        <end position="78"/>
    </location>
</feature>
<accession>A0A1W1V7G6</accession>
<dbReference type="Gene3D" id="3.30.240.20">
    <property type="entry name" value="bsu07140 like domains"/>
    <property type="match status" value="2"/>
</dbReference>
<evidence type="ECO:0000256" key="7">
    <source>
        <dbReference type="SAM" id="Phobius"/>
    </source>
</evidence>
<evidence type="ECO:0000256" key="1">
    <source>
        <dbReference type="ARBA" id="ARBA00004651"/>
    </source>
</evidence>
<evidence type="ECO:0000256" key="5">
    <source>
        <dbReference type="ARBA" id="ARBA00022989"/>
    </source>
</evidence>
<evidence type="ECO:0000256" key="2">
    <source>
        <dbReference type="ARBA" id="ARBA00006448"/>
    </source>
</evidence>
<feature type="transmembrane region" description="Helical" evidence="7">
    <location>
        <begin position="30"/>
        <end position="47"/>
    </location>
</feature>
<protein>
    <submittedName>
        <fullName evidence="9">Uncharacterized membrane protein YcaP, DUF421 family</fullName>
    </submittedName>
</protein>
<feature type="domain" description="YetF C-terminal" evidence="8">
    <location>
        <begin position="79"/>
        <end position="211"/>
    </location>
</feature>
<dbReference type="AlphaFoldDB" id="A0A1W1V7G6"/>
<evidence type="ECO:0000256" key="4">
    <source>
        <dbReference type="ARBA" id="ARBA00022692"/>
    </source>
</evidence>
<keyword evidence="3" id="KW-1003">Cell membrane</keyword>
<name>A0A1W1V7G6_DESTI</name>
<dbReference type="InterPro" id="IPR007353">
    <property type="entry name" value="DUF421"/>
</dbReference>
<comment type="similarity">
    <text evidence="2">Belongs to the UPF0702 family.</text>
</comment>
<dbReference type="GO" id="GO:0005886">
    <property type="term" value="C:plasma membrane"/>
    <property type="evidence" value="ECO:0007669"/>
    <property type="project" value="UniProtKB-SubCell"/>
</dbReference>
<reference evidence="9 10" key="1">
    <citation type="submission" date="2017-04" db="EMBL/GenBank/DDBJ databases">
        <authorList>
            <person name="Afonso C.L."/>
            <person name="Miller P.J."/>
            <person name="Scott M.A."/>
            <person name="Spackman E."/>
            <person name="Goraichik I."/>
            <person name="Dimitrov K.M."/>
            <person name="Suarez D.L."/>
            <person name="Swayne D.E."/>
        </authorList>
    </citation>
    <scope>NUCLEOTIDE SEQUENCE [LARGE SCALE GENOMIC DNA]</scope>
    <source>
        <strain evidence="9 10">DSM 11270</strain>
    </source>
</reference>
<evidence type="ECO:0000313" key="10">
    <source>
        <dbReference type="Proteomes" id="UP000192731"/>
    </source>
</evidence>